<accession>A0A833WDN7</accession>
<dbReference type="Proteomes" id="UP000602510">
    <property type="component" value="Unassembled WGS sequence"/>
</dbReference>
<dbReference type="AlphaFoldDB" id="A0A833WDN7"/>
<evidence type="ECO:0000313" key="4">
    <source>
        <dbReference type="Proteomes" id="UP000602510"/>
    </source>
</evidence>
<evidence type="ECO:0000256" key="1">
    <source>
        <dbReference type="SAM" id="Phobius"/>
    </source>
</evidence>
<keyword evidence="1" id="KW-0812">Transmembrane</keyword>
<comment type="caution">
    <text evidence="2">The sequence shown here is derived from an EMBL/GenBank/DDBJ whole genome shotgun (WGS) entry which is preliminary data.</text>
</comment>
<dbReference type="Proteomes" id="UP000704712">
    <property type="component" value="Unassembled WGS sequence"/>
</dbReference>
<evidence type="ECO:0000313" key="2">
    <source>
        <dbReference type="EMBL" id="KAF4038392.1"/>
    </source>
</evidence>
<gene>
    <name evidence="2" type="ORF">GN244_ATG09464</name>
    <name evidence="3" type="ORF">GN958_ATG07433</name>
</gene>
<dbReference type="EMBL" id="JAACNO010001023">
    <property type="protein sequence ID" value="KAF4143367.1"/>
    <property type="molecule type" value="Genomic_DNA"/>
</dbReference>
<feature type="transmembrane region" description="Helical" evidence="1">
    <location>
        <begin position="116"/>
        <end position="140"/>
    </location>
</feature>
<sequence>MKNLRNPFCGGDTIFYKSVAEQLENRNNAEDVQIQDAVEGDDIFQVLLISFRQRSGTRQYIESDTDVEDEFERDDDVLSRTRWSRDKFEEIIFKTQYPDEATNECSEEASPNLLTVLRWVGTLLLGISILLTWPIILAYLQG</sequence>
<dbReference type="EMBL" id="WSZM01000198">
    <property type="protein sequence ID" value="KAF4038392.1"/>
    <property type="molecule type" value="Genomic_DNA"/>
</dbReference>
<protein>
    <submittedName>
        <fullName evidence="2">Uncharacterized protein</fullName>
    </submittedName>
</protein>
<keyword evidence="1" id="KW-1133">Transmembrane helix</keyword>
<name>A0A833WDN7_PHYIN</name>
<keyword evidence="1" id="KW-0472">Membrane</keyword>
<keyword evidence="4" id="KW-1185">Reference proteome</keyword>
<organism evidence="2 4">
    <name type="scientific">Phytophthora infestans</name>
    <name type="common">Potato late blight agent</name>
    <name type="synonym">Botrytis infestans</name>
    <dbReference type="NCBI Taxonomy" id="4787"/>
    <lineage>
        <taxon>Eukaryota</taxon>
        <taxon>Sar</taxon>
        <taxon>Stramenopiles</taxon>
        <taxon>Oomycota</taxon>
        <taxon>Peronosporomycetes</taxon>
        <taxon>Peronosporales</taxon>
        <taxon>Peronosporaceae</taxon>
        <taxon>Phytophthora</taxon>
    </lineage>
</organism>
<evidence type="ECO:0000313" key="3">
    <source>
        <dbReference type="EMBL" id="KAF4143367.1"/>
    </source>
</evidence>
<proteinExistence type="predicted"/>
<reference evidence="2" key="1">
    <citation type="submission" date="2020-04" db="EMBL/GenBank/DDBJ databases">
        <title>Hybrid Assembly of Korean Phytophthora infestans isolates.</title>
        <authorList>
            <person name="Prokchorchik M."/>
            <person name="Lee Y."/>
            <person name="Seo J."/>
            <person name="Cho J.-H."/>
            <person name="Park Y.-E."/>
            <person name="Jang D.-C."/>
            <person name="Im J.-S."/>
            <person name="Choi J.-G."/>
            <person name="Park H.-J."/>
            <person name="Lee G.-B."/>
            <person name="Lee Y.-G."/>
            <person name="Hong S.-Y."/>
            <person name="Cho K."/>
            <person name="Sohn K.H."/>
        </authorList>
    </citation>
    <scope>NUCLEOTIDE SEQUENCE</scope>
    <source>
        <strain evidence="2">KR_1_A1</strain>
        <strain evidence="3">KR_2_A2</strain>
    </source>
</reference>